<dbReference type="Proteomes" id="UP000286100">
    <property type="component" value="Unassembled WGS sequence"/>
</dbReference>
<comment type="caution">
    <text evidence="3">The sequence shown here is derived from an EMBL/GenBank/DDBJ whole genome shotgun (WGS) entry which is preliminary data.</text>
</comment>
<feature type="compositionally biased region" description="Basic and acidic residues" evidence="1">
    <location>
        <begin position="97"/>
        <end position="114"/>
    </location>
</feature>
<keyword evidence="2" id="KW-0732">Signal</keyword>
<sequence length="205" mass="23500">MYVPRIRTILLALIASAGLAGCAYDDGYGYGGVSVGYGAGYYDPWYYDDYYPRRYGWYDGFYYPGTGYYVFDRKGHRHRWSDGHRRYWEGRRHAWRDNDRGPRDGRRGPRRDLQAQDFADPGSLVGRPGWQGQDRRGFRGGRSDARRDLRADDLANPGRSANRQRSDAARPQQRMERGEGRGVSARARSGERSSTGRGGSPRQRD</sequence>
<feature type="signal peptide" evidence="2">
    <location>
        <begin position="1"/>
        <end position="25"/>
    </location>
</feature>
<dbReference type="EMBL" id="QYUM01000004">
    <property type="protein sequence ID" value="RJF85424.1"/>
    <property type="molecule type" value="Genomic_DNA"/>
</dbReference>
<feature type="compositionally biased region" description="Low complexity" evidence="1">
    <location>
        <begin position="182"/>
        <end position="195"/>
    </location>
</feature>
<feature type="compositionally biased region" description="Basic and acidic residues" evidence="1">
    <location>
        <begin position="133"/>
        <end position="153"/>
    </location>
</feature>
<organism evidence="3 4">
    <name type="scientific">Sphingomonas cavernae</name>
    <dbReference type="NCBI Taxonomy" id="2320861"/>
    <lineage>
        <taxon>Bacteria</taxon>
        <taxon>Pseudomonadati</taxon>
        <taxon>Pseudomonadota</taxon>
        <taxon>Alphaproteobacteria</taxon>
        <taxon>Sphingomonadales</taxon>
        <taxon>Sphingomonadaceae</taxon>
        <taxon>Sphingomonas</taxon>
    </lineage>
</organism>
<dbReference type="PROSITE" id="PS51257">
    <property type="entry name" value="PROKAR_LIPOPROTEIN"/>
    <property type="match status" value="1"/>
</dbReference>
<dbReference type="RefSeq" id="WP_119764157.1">
    <property type="nucleotide sequence ID" value="NZ_QYUM01000004.1"/>
</dbReference>
<protein>
    <recommendedName>
        <fullName evidence="5">Peptidase</fullName>
    </recommendedName>
</protein>
<feature type="compositionally biased region" description="Basic and acidic residues" evidence="1">
    <location>
        <begin position="164"/>
        <end position="180"/>
    </location>
</feature>
<reference evidence="3 4" key="1">
    <citation type="submission" date="2018-09" db="EMBL/GenBank/DDBJ databases">
        <authorList>
            <person name="Zhu H."/>
        </authorList>
    </citation>
    <scope>NUCLEOTIDE SEQUENCE [LARGE SCALE GENOMIC DNA]</scope>
    <source>
        <strain evidence="3 4">K2R01-6</strain>
    </source>
</reference>
<proteinExistence type="predicted"/>
<name>A0A418W623_9SPHN</name>
<feature type="chain" id="PRO_5019262596" description="Peptidase" evidence="2">
    <location>
        <begin position="26"/>
        <end position="205"/>
    </location>
</feature>
<evidence type="ECO:0000256" key="1">
    <source>
        <dbReference type="SAM" id="MobiDB-lite"/>
    </source>
</evidence>
<evidence type="ECO:0008006" key="5">
    <source>
        <dbReference type="Google" id="ProtNLM"/>
    </source>
</evidence>
<evidence type="ECO:0000256" key="2">
    <source>
        <dbReference type="SAM" id="SignalP"/>
    </source>
</evidence>
<accession>A0A418W623</accession>
<dbReference type="AlphaFoldDB" id="A0A418W623"/>
<keyword evidence="4" id="KW-1185">Reference proteome</keyword>
<feature type="region of interest" description="Disordered" evidence="1">
    <location>
        <begin position="97"/>
        <end position="205"/>
    </location>
</feature>
<evidence type="ECO:0000313" key="4">
    <source>
        <dbReference type="Proteomes" id="UP000286100"/>
    </source>
</evidence>
<evidence type="ECO:0000313" key="3">
    <source>
        <dbReference type="EMBL" id="RJF85424.1"/>
    </source>
</evidence>
<gene>
    <name evidence="3" type="ORF">D3876_15905</name>
</gene>
<dbReference type="OrthoDB" id="7586286at2"/>